<name>W4HQ04_9RHOB</name>
<protein>
    <submittedName>
        <fullName evidence="1">Uncharacterized protein</fullName>
    </submittedName>
</protein>
<evidence type="ECO:0000313" key="1">
    <source>
        <dbReference type="EMBL" id="ETW14837.1"/>
    </source>
</evidence>
<reference evidence="1 2" key="1">
    <citation type="journal article" date="2014" name="Antonie Van Leeuwenhoek">
        <title>Roseivivax atlanticus sp. nov., isolated from surface seawater of the Atlantic Ocean.</title>
        <authorList>
            <person name="Li G."/>
            <person name="Lai Q."/>
            <person name="Liu X."/>
            <person name="Sun F."/>
            <person name="Shao Z."/>
        </authorList>
    </citation>
    <scope>NUCLEOTIDE SEQUENCE [LARGE SCALE GENOMIC DNA]</scope>
    <source>
        <strain evidence="1 2">22II-s10s</strain>
    </source>
</reference>
<evidence type="ECO:0000313" key="2">
    <source>
        <dbReference type="Proteomes" id="UP000019063"/>
    </source>
</evidence>
<dbReference type="AlphaFoldDB" id="W4HQ04"/>
<dbReference type="Proteomes" id="UP000019063">
    <property type="component" value="Unassembled WGS sequence"/>
</dbReference>
<keyword evidence="2" id="KW-1185">Reference proteome</keyword>
<sequence length="29" mass="3093">MAGFDTLLQALDWLAYEGVPVVDISLTGP</sequence>
<proteinExistence type="predicted"/>
<comment type="caution">
    <text evidence="1">The sequence shown here is derived from an EMBL/GenBank/DDBJ whole genome shotgun (WGS) entry which is preliminary data.</text>
</comment>
<gene>
    <name evidence="1" type="ORF">ATO8_02980</name>
</gene>
<accession>W4HQ04</accession>
<dbReference type="EMBL" id="AQQW01000001">
    <property type="protein sequence ID" value="ETW14837.1"/>
    <property type="molecule type" value="Genomic_DNA"/>
</dbReference>
<organism evidence="1 2">
    <name type="scientific">Roseivivax marinus</name>
    <dbReference type="NCBI Taxonomy" id="1379903"/>
    <lineage>
        <taxon>Bacteria</taxon>
        <taxon>Pseudomonadati</taxon>
        <taxon>Pseudomonadota</taxon>
        <taxon>Alphaproteobacteria</taxon>
        <taxon>Rhodobacterales</taxon>
        <taxon>Roseobacteraceae</taxon>
        <taxon>Roseivivax</taxon>
    </lineage>
</organism>